<reference evidence="2" key="1">
    <citation type="journal article" date="2013" name="Genome Res.">
        <title>A second-generation assembly of the Drosophila simulans genome provides new insights into patterns of lineage-specific divergence.</title>
        <authorList>
            <person name="Hu T.T."/>
            <person name="Eisen M.B."/>
            <person name="Thornton K.R."/>
            <person name="Andolfatto P."/>
        </authorList>
    </citation>
    <scope>NUCLEOTIDE SEQUENCE [LARGE SCALE GENOMIC DNA]</scope>
    <source>
        <strain evidence="2">W501</strain>
    </source>
</reference>
<feature type="region of interest" description="Disordered" evidence="1">
    <location>
        <begin position="1"/>
        <end position="23"/>
    </location>
</feature>
<reference evidence="2" key="2">
    <citation type="submission" date="2014-06" db="EMBL/GenBank/DDBJ databases">
        <authorList>
            <person name="Hu T."/>
            <person name="Eisen M.B."/>
            <person name="Thornton K.R."/>
            <person name="Andolfatto P."/>
        </authorList>
    </citation>
    <scope>NUCLEOTIDE SEQUENCE</scope>
    <source>
        <strain evidence="2">W501</strain>
    </source>
</reference>
<proteinExistence type="predicted"/>
<gene>
    <name evidence="2" type="primary">Dsim\GD21805</name>
    <name evidence="2" type="ORF">Dsimw501_GD21805</name>
</gene>
<dbReference type="Proteomes" id="UP000035880">
    <property type="component" value="Chromosome 2L"/>
</dbReference>
<feature type="compositionally biased region" description="Basic and acidic residues" evidence="1">
    <location>
        <begin position="272"/>
        <end position="283"/>
    </location>
</feature>
<dbReference type="EMBL" id="CM002910">
    <property type="protein sequence ID" value="KMY90887.1"/>
    <property type="molecule type" value="Genomic_DNA"/>
</dbReference>
<dbReference type="Bgee" id="FBgn0193225">
    <property type="expression patterns" value="Expressed in male reproductive system and 2 other cell types or tissues"/>
</dbReference>
<protein>
    <submittedName>
        <fullName evidence="2">Uncharacterized protein, isoform B</fullName>
    </submittedName>
</protein>
<organism evidence="2">
    <name type="scientific">Drosophila simulans</name>
    <name type="common">Fruit fly</name>
    <dbReference type="NCBI Taxonomy" id="7240"/>
    <lineage>
        <taxon>Eukaryota</taxon>
        <taxon>Metazoa</taxon>
        <taxon>Ecdysozoa</taxon>
        <taxon>Arthropoda</taxon>
        <taxon>Hexapoda</taxon>
        <taxon>Insecta</taxon>
        <taxon>Pterygota</taxon>
        <taxon>Neoptera</taxon>
        <taxon>Endopterygota</taxon>
        <taxon>Diptera</taxon>
        <taxon>Brachycera</taxon>
        <taxon>Muscomorpha</taxon>
        <taxon>Ephydroidea</taxon>
        <taxon>Drosophilidae</taxon>
        <taxon>Drosophila</taxon>
        <taxon>Sophophora</taxon>
    </lineage>
</organism>
<dbReference type="OrthoDB" id="7989813at2759"/>
<accession>A0A0J9R3Q0</accession>
<sequence>MESNNKCCKHFKDHGASNPPQFKEHKELKLRDQKYHYRKERMKSTENVPKSYKHNYTTNQNQIRQDYHCDHKNHSCEDRKSPLSHEHRAQYSFSKKCFNFNYHPAQNQQRKHQSKFKVMMEPSSNYTPKHPIDPAYLLNDGKRQNIEHSCGDYLLYKNLNYEPDPSSKSEHCGVEGGCNNITPLRLNHHQKQKKDSFDYLNAAKAHCQAASERFQNKFPSCSKCSSSNESQSKPSSITVISAKSGDDLRAAVRSQIEVQEALNAFTLEVKDKREEVPSEEKRSNKPKKSRKITSYTQAEKVDSTAEKAQSGTPRVDDLELVDLSDSPIDVAISKVDVSDSPNDAAIRKVDVIYSPSYADINKVIDPVIRNVQRMYLNTLKDEMSLIEYLVTVPELIKKAYERPLAEKEQQITRECYKHI</sequence>
<dbReference type="KEGG" id="dsi:Dsimw501_GD21805"/>
<evidence type="ECO:0000256" key="1">
    <source>
        <dbReference type="SAM" id="MobiDB-lite"/>
    </source>
</evidence>
<name>A0A0J9R3Q0_DROSI</name>
<feature type="region of interest" description="Disordered" evidence="1">
    <location>
        <begin position="272"/>
        <end position="313"/>
    </location>
</feature>
<evidence type="ECO:0000313" key="2">
    <source>
        <dbReference type="EMBL" id="KMY90887.1"/>
    </source>
</evidence>
<reference evidence="2" key="3">
    <citation type="submission" date="2015-04" db="EMBL/GenBank/DDBJ databases">
        <authorList>
            <consortium name="FlyBase"/>
        </authorList>
    </citation>
    <scope>NUCLEOTIDE SEQUENCE</scope>
    <source>
        <strain evidence="2">W501</strain>
    </source>
</reference>
<dbReference type="AlphaFoldDB" id="A0A0J9R3Q0"/>